<dbReference type="EMBL" id="JRRC01511374">
    <property type="protein sequence ID" value="KHG08824.1"/>
    <property type="molecule type" value="Genomic_DNA"/>
</dbReference>
<evidence type="ECO:0000313" key="1">
    <source>
        <dbReference type="EMBL" id="KHG08824.1"/>
    </source>
</evidence>
<proteinExistence type="predicted"/>
<sequence length="60" mass="7082">MFRSRTKENRFGSEENQSCRLVVPFRFSSSGILDSSYELGDHQQSLSYYRLSSAFYKLKF</sequence>
<dbReference type="Proteomes" id="UP000032142">
    <property type="component" value="Unassembled WGS sequence"/>
</dbReference>
<keyword evidence="2" id="KW-1185">Reference proteome</keyword>
<evidence type="ECO:0000313" key="2">
    <source>
        <dbReference type="Proteomes" id="UP000032142"/>
    </source>
</evidence>
<comment type="caution">
    <text evidence="1">The sequence shown here is derived from an EMBL/GenBank/DDBJ whole genome shotgun (WGS) entry which is preliminary data.</text>
</comment>
<organism evidence="1 2">
    <name type="scientific">Gossypium arboreum</name>
    <name type="common">Tree cotton</name>
    <name type="synonym">Gossypium nanking</name>
    <dbReference type="NCBI Taxonomy" id="29729"/>
    <lineage>
        <taxon>Eukaryota</taxon>
        <taxon>Viridiplantae</taxon>
        <taxon>Streptophyta</taxon>
        <taxon>Embryophyta</taxon>
        <taxon>Tracheophyta</taxon>
        <taxon>Spermatophyta</taxon>
        <taxon>Magnoliopsida</taxon>
        <taxon>eudicotyledons</taxon>
        <taxon>Gunneridae</taxon>
        <taxon>Pentapetalae</taxon>
        <taxon>rosids</taxon>
        <taxon>malvids</taxon>
        <taxon>Malvales</taxon>
        <taxon>Malvaceae</taxon>
        <taxon>Malvoideae</taxon>
        <taxon>Gossypium</taxon>
    </lineage>
</organism>
<reference evidence="2" key="1">
    <citation type="submission" date="2014-09" db="EMBL/GenBank/DDBJ databases">
        <authorList>
            <person name="Mudge J."/>
            <person name="Ramaraj T."/>
            <person name="Lindquist I.E."/>
            <person name="Bharti A.K."/>
            <person name="Sundararajan A."/>
            <person name="Cameron C.T."/>
            <person name="Woodward J.E."/>
            <person name="May G.D."/>
            <person name="Brubaker C."/>
            <person name="Broadhvest J."/>
            <person name="Wilkins T.A."/>
        </authorList>
    </citation>
    <scope>NUCLEOTIDE SEQUENCE</scope>
    <source>
        <strain evidence="2">cv. AKA8401</strain>
    </source>
</reference>
<gene>
    <name evidence="1" type="ORF">F383_36131</name>
</gene>
<dbReference type="AlphaFoldDB" id="A0A0B0NAI9"/>
<accession>A0A0B0NAI9</accession>
<name>A0A0B0NAI9_GOSAR</name>
<protein>
    <submittedName>
        <fullName evidence="1">Uncharacterized protein</fullName>
    </submittedName>
</protein>